<dbReference type="EMBL" id="JAPWTJ010000240">
    <property type="protein sequence ID" value="KAJ8980733.1"/>
    <property type="molecule type" value="Genomic_DNA"/>
</dbReference>
<proteinExistence type="predicted"/>
<evidence type="ECO:0000313" key="1">
    <source>
        <dbReference type="EMBL" id="KAJ8980733.1"/>
    </source>
</evidence>
<keyword evidence="2" id="KW-1185">Reference proteome</keyword>
<accession>A0ABQ9JR41</accession>
<sequence>MSHHNTKFAFEEFLKHRKENATKNEHILNKNVRNFIKIKKDIFNHSNGNLAEKMFDDVLKATHIP</sequence>
<reference evidence="1" key="1">
    <citation type="journal article" date="2023" name="Insect Mol. Biol.">
        <title>Genome sequencing provides insights into the evolution of gene families encoding plant cell wall-degrading enzymes in longhorned beetles.</title>
        <authorList>
            <person name="Shin N.R."/>
            <person name="Okamura Y."/>
            <person name="Kirsch R."/>
            <person name="Pauchet Y."/>
        </authorList>
    </citation>
    <scope>NUCLEOTIDE SEQUENCE</scope>
    <source>
        <strain evidence="1">MMC_N1</strain>
    </source>
</reference>
<dbReference type="Proteomes" id="UP001162164">
    <property type="component" value="Unassembled WGS sequence"/>
</dbReference>
<evidence type="ECO:0000313" key="2">
    <source>
        <dbReference type="Proteomes" id="UP001162164"/>
    </source>
</evidence>
<protein>
    <submittedName>
        <fullName evidence="1">Uncharacterized protein</fullName>
    </submittedName>
</protein>
<organism evidence="1 2">
    <name type="scientific">Molorchus minor</name>
    <dbReference type="NCBI Taxonomy" id="1323400"/>
    <lineage>
        <taxon>Eukaryota</taxon>
        <taxon>Metazoa</taxon>
        <taxon>Ecdysozoa</taxon>
        <taxon>Arthropoda</taxon>
        <taxon>Hexapoda</taxon>
        <taxon>Insecta</taxon>
        <taxon>Pterygota</taxon>
        <taxon>Neoptera</taxon>
        <taxon>Endopterygota</taxon>
        <taxon>Coleoptera</taxon>
        <taxon>Polyphaga</taxon>
        <taxon>Cucujiformia</taxon>
        <taxon>Chrysomeloidea</taxon>
        <taxon>Cerambycidae</taxon>
        <taxon>Lamiinae</taxon>
        <taxon>Monochamini</taxon>
        <taxon>Molorchus</taxon>
    </lineage>
</organism>
<gene>
    <name evidence="1" type="ORF">NQ317_019228</name>
</gene>
<comment type="caution">
    <text evidence="1">The sequence shown here is derived from an EMBL/GenBank/DDBJ whole genome shotgun (WGS) entry which is preliminary data.</text>
</comment>
<name>A0ABQ9JR41_9CUCU</name>